<reference evidence="3" key="1">
    <citation type="submission" date="2011-08" db="EMBL/GenBank/DDBJ databases">
        <title>Complete sequence of chromosome of Streptomyces violaceusniger Tu 4113.</title>
        <authorList>
            <consortium name="US DOE Joint Genome Institute"/>
            <person name="Lucas S."/>
            <person name="Han J."/>
            <person name="Lapidus A."/>
            <person name="Cheng J.-F."/>
            <person name="Goodwin L."/>
            <person name="Pitluck S."/>
            <person name="Peters L."/>
            <person name="Ivanova N."/>
            <person name="Daligault H."/>
            <person name="Detter J.C."/>
            <person name="Han C."/>
            <person name="Tapia R."/>
            <person name="Land M."/>
            <person name="Hauser L."/>
            <person name="Kyrpides N."/>
            <person name="Ivanova N."/>
            <person name="Pagani I."/>
            <person name="Hagen A."/>
            <person name="Katz L."/>
            <person name="Fiedler H.-P."/>
            <person name="Keasling J."/>
            <person name="Fortman J."/>
            <person name="Woyke T."/>
        </authorList>
    </citation>
    <scope>NUCLEOTIDE SEQUENCE [LARGE SCALE GENOMIC DNA]</scope>
    <source>
        <strain evidence="3">Tu 4113</strain>
    </source>
</reference>
<keyword evidence="2" id="KW-0472">Membrane</keyword>
<feature type="region of interest" description="Disordered" evidence="1">
    <location>
        <begin position="1"/>
        <end position="27"/>
    </location>
</feature>
<feature type="region of interest" description="Disordered" evidence="1">
    <location>
        <begin position="82"/>
        <end position="101"/>
    </location>
</feature>
<dbReference type="AlphaFoldDB" id="G2P8Z1"/>
<dbReference type="HOGENOM" id="CLU_2290202_0_0_11"/>
<dbReference type="EMBL" id="CP002994">
    <property type="protein sequence ID" value="AEM87445.1"/>
    <property type="molecule type" value="Genomic_DNA"/>
</dbReference>
<dbReference type="Proteomes" id="UP000008703">
    <property type="component" value="Chromosome"/>
</dbReference>
<protein>
    <submittedName>
        <fullName evidence="3">Uncharacterized protein</fullName>
    </submittedName>
</protein>
<gene>
    <name evidence="3" type="ORF">Strvi_8122</name>
</gene>
<evidence type="ECO:0000256" key="1">
    <source>
        <dbReference type="SAM" id="MobiDB-lite"/>
    </source>
</evidence>
<feature type="compositionally biased region" description="Pro residues" evidence="1">
    <location>
        <begin position="1"/>
        <end position="10"/>
    </location>
</feature>
<dbReference type="eggNOG" id="ENOG50320CU">
    <property type="taxonomic scope" value="Bacteria"/>
</dbReference>
<keyword evidence="2" id="KW-1133">Transmembrane helix</keyword>
<evidence type="ECO:0000313" key="3">
    <source>
        <dbReference type="EMBL" id="AEM87445.1"/>
    </source>
</evidence>
<dbReference type="KEGG" id="svl:Strvi_8122"/>
<keyword evidence="2" id="KW-0812">Transmembrane</keyword>
<keyword evidence="4" id="KW-1185">Reference proteome</keyword>
<sequence>MVSRIPPPGPTSATSLSGETITRTGRTNAGAGNMAVLVLLGVLALATGGCACVVWAERGGPRWARVVATVTLAAGELLRRSRKNRRRSLNRTSGDGGSGDD</sequence>
<name>G2P8Z1_STRV4</name>
<feature type="compositionally biased region" description="Polar residues" evidence="1">
    <location>
        <begin position="11"/>
        <end position="27"/>
    </location>
</feature>
<evidence type="ECO:0000313" key="4">
    <source>
        <dbReference type="Proteomes" id="UP000008703"/>
    </source>
</evidence>
<evidence type="ECO:0000256" key="2">
    <source>
        <dbReference type="SAM" id="Phobius"/>
    </source>
</evidence>
<proteinExistence type="predicted"/>
<organism evidence="3 4">
    <name type="scientific">Streptomyces violaceusniger (strain Tu 4113)</name>
    <dbReference type="NCBI Taxonomy" id="653045"/>
    <lineage>
        <taxon>Bacteria</taxon>
        <taxon>Bacillati</taxon>
        <taxon>Actinomycetota</taxon>
        <taxon>Actinomycetes</taxon>
        <taxon>Kitasatosporales</taxon>
        <taxon>Streptomycetaceae</taxon>
        <taxon>Streptomyces</taxon>
        <taxon>Streptomyces violaceusniger group</taxon>
    </lineage>
</organism>
<feature type="transmembrane region" description="Helical" evidence="2">
    <location>
        <begin position="34"/>
        <end position="56"/>
    </location>
</feature>
<accession>G2P8Z1</accession>